<keyword evidence="3" id="KW-1185">Reference proteome</keyword>
<dbReference type="SUPFAM" id="SSF55729">
    <property type="entry name" value="Acyl-CoA N-acyltransferases (Nat)"/>
    <property type="match status" value="1"/>
</dbReference>
<accession>A0ABS0HRU0</accession>
<evidence type="ECO:0000259" key="1">
    <source>
        <dbReference type="PROSITE" id="PS51186"/>
    </source>
</evidence>
<protein>
    <submittedName>
        <fullName evidence="2">GNAT family N-acetyltransferase</fullName>
    </submittedName>
</protein>
<dbReference type="Gene3D" id="3.40.630.30">
    <property type="match status" value="1"/>
</dbReference>
<organism evidence="2 3">
    <name type="scientific">Microvirga terrestris</name>
    <dbReference type="NCBI Taxonomy" id="2791024"/>
    <lineage>
        <taxon>Bacteria</taxon>
        <taxon>Pseudomonadati</taxon>
        <taxon>Pseudomonadota</taxon>
        <taxon>Alphaproteobacteria</taxon>
        <taxon>Hyphomicrobiales</taxon>
        <taxon>Methylobacteriaceae</taxon>
        <taxon>Microvirga</taxon>
    </lineage>
</organism>
<evidence type="ECO:0000313" key="2">
    <source>
        <dbReference type="EMBL" id="MBF9196199.1"/>
    </source>
</evidence>
<proteinExistence type="predicted"/>
<reference evidence="2 3" key="1">
    <citation type="submission" date="2020-11" db="EMBL/GenBank/DDBJ databases">
        <authorList>
            <person name="Kim M.K."/>
        </authorList>
    </citation>
    <scope>NUCLEOTIDE SEQUENCE [LARGE SCALE GENOMIC DNA]</scope>
    <source>
        <strain evidence="2 3">BT290</strain>
    </source>
</reference>
<feature type="domain" description="N-acetyltransferase" evidence="1">
    <location>
        <begin position="11"/>
        <end position="170"/>
    </location>
</feature>
<gene>
    <name evidence="2" type="ORF">I2H36_09125</name>
</gene>
<evidence type="ECO:0000313" key="3">
    <source>
        <dbReference type="Proteomes" id="UP000611708"/>
    </source>
</evidence>
<sequence>MKTPVLVSERLCFHPWETEDFPLFASLHGDPEVQHFLQMGDPPWDEAHLLAKFEGFRADYAAHGWTKFKVTDRQGAFLGRAGFGCFPETDELELGYSFKRALWGQGYAAEAARALLDWIYTAKSVDHVIGFAVAEHAASRRVLEKVGMSLTGIRDVDGIPNAFYRHDRPD</sequence>
<dbReference type="InterPro" id="IPR016181">
    <property type="entry name" value="Acyl_CoA_acyltransferase"/>
</dbReference>
<dbReference type="PROSITE" id="PS51186">
    <property type="entry name" value="GNAT"/>
    <property type="match status" value="1"/>
</dbReference>
<dbReference type="InterPro" id="IPR000182">
    <property type="entry name" value="GNAT_dom"/>
</dbReference>
<dbReference type="PANTHER" id="PTHR43792:SF1">
    <property type="entry name" value="N-ACETYLTRANSFERASE DOMAIN-CONTAINING PROTEIN"/>
    <property type="match status" value="1"/>
</dbReference>
<dbReference type="Pfam" id="PF13302">
    <property type="entry name" value="Acetyltransf_3"/>
    <property type="match status" value="1"/>
</dbReference>
<dbReference type="PANTHER" id="PTHR43792">
    <property type="entry name" value="GNAT FAMILY, PUTATIVE (AFU_ORTHOLOGUE AFUA_3G00765)-RELATED-RELATED"/>
    <property type="match status" value="1"/>
</dbReference>
<dbReference type="Proteomes" id="UP000611708">
    <property type="component" value="Unassembled WGS sequence"/>
</dbReference>
<name>A0ABS0HRU0_9HYPH</name>
<comment type="caution">
    <text evidence="2">The sequence shown here is derived from an EMBL/GenBank/DDBJ whole genome shotgun (WGS) entry which is preliminary data.</text>
</comment>
<dbReference type="InterPro" id="IPR051531">
    <property type="entry name" value="N-acetyltransferase"/>
</dbReference>
<dbReference type="EMBL" id="JADQDN010000003">
    <property type="protein sequence ID" value="MBF9196199.1"/>
    <property type="molecule type" value="Genomic_DNA"/>
</dbReference>
<dbReference type="RefSeq" id="WP_196263566.1">
    <property type="nucleotide sequence ID" value="NZ_JADQDN010000003.1"/>
</dbReference>